<evidence type="ECO:0000313" key="2">
    <source>
        <dbReference type="Proteomes" id="UP000231987"/>
    </source>
</evidence>
<reference evidence="1 2" key="1">
    <citation type="submission" date="2017-06" db="EMBL/GenBank/DDBJ databases">
        <title>Ensifer strains isolated from leguminous trees and herbs display diverse denitrification phenotypes with some acting as strong N2O sinks.</title>
        <authorList>
            <person name="Woliy K."/>
            <person name="Mania D."/>
            <person name="Bakken L.R."/>
            <person name="Frostegard A."/>
        </authorList>
    </citation>
    <scope>NUCLEOTIDE SEQUENCE [LARGE SCALE GENOMIC DNA]</scope>
    <source>
        <strain evidence="1 2">AC50a</strain>
    </source>
</reference>
<dbReference type="Proteomes" id="UP000231987">
    <property type="component" value="Unassembled WGS sequence"/>
</dbReference>
<accession>A0A2J0YV72</accession>
<sequence>MINFRPTRCLVLGRGMFAIGANAKAAKIGGDLCKQAARAINAAEPYGCFTPISEPDLFDMEYWSLEQANLKIAV</sequence>
<dbReference type="EMBL" id="NJGD01000020">
    <property type="protein sequence ID" value="PJR11344.1"/>
    <property type="molecule type" value="Genomic_DNA"/>
</dbReference>
<organism evidence="1 2">
    <name type="scientific">Rhizobium meliloti</name>
    <name type="common">Ensifer meliloti</name>
    <name type="synonym">Sinorhizobium meliloti</name>
    <dbReference type="NCBI Taxonomy" id="382"/>
    <lineage>
        <taxon>Bacteria</taxon>
        <taxon>Pseudomonadati</taxon>
        <taxon>Pseudomonadota</taxon>
        <taxon>Alphaproteobacteria</taxon>
        <taxon>Hyphomicrobiales</taxon>
        <taxon>Rhizobiaceae</taxon>
        <taxon>Sinorhizobium/Ensifer group</taxon>
        <taxon>Sinorhizobium</taxon>
    </lineage>
</organism>
<protein>
    <submittedName>
        <fullName evidence="1">Uncharacterized protein</fullName>
    </submittedName>
</protein>
<dbReference type="AlphaFoldDB" id="A0A2J0YV72"/>
<evidence type="ECO:0000313" key="1">
    <source>
        <dbReference type="EMBL" id="PJR11344.1"/>
    </source>
</evidence>
<name>A0A2J0YV72_RHIML</name>
<comment type="caution">
    <text evidence="1">The sequence shown here is derived from an EMBL/GenBank/DDBJ whole genome shotgun (WGS) entry which is preliminary data.</text>
</comment>
<gene>
    <name evidence="1" type="ORF">CEJ86_28150</name>
</gene>
<proteinExistence type="predicted"/>